<feature type="region of interest" description="Disordered" evidence="9">
    <location>
        <begin position="301"/>
        <end position="320"/>
    </location>
</feature>
<keyword evidence="8" id="KW-0862">Zinc</keyword>
<keyword evidence="12" id="KW-1185">Reference proteome</keyword>
<evidence type="ECO:0000313" key="12">
    <source>
        <dbReference type="Proteomes" id="UP000720189"/>
    </source>
</evidence>
<evidence type="ECO:0000259" key="10">
    <source>
        <dbReference type="PROSITE" id="PS51873"/>
    </source>
</evidence>
<feature type="compositionally biased region" description="Basic and acidic residues" evidence="9">
    <location>
        <begin position="366"/>
        <end position="392"/>
    </location>
</feature>
<dbReference type="GO" id="GO:0061630">
    <property type="term" value="F:ubiquitin protein ligase activity"/>
    <property type="evidence" value="ECO:0007669"/>
    <property type="project" value="UniProtKB-EC"/>
</dbReference>
<feature type="compositionally biased region" description="Basic residues" evidence="9">
    <location>
        <begin position="304"/>
        <end position="314"/>
    </location>
</feature>
<dbReference type="RefSeq" id="XP_046052868.1">
    <property type="nucleotide sequence ID" value="XM_046197055.1"/>
</dbReference>
<dbReference type="CDD" id="cd20335">
    <property type="entry name" value="BRcat_RBR"/>
    <property type="match status" value="1"/>
</dbReference>
<dbReference type="EMBL" id="JAGMUX010000004">
    <property type="protein sequence ID" value="KAH7260991.1"/>
    <property type="molecule type" value="Genomic_DNA"/>
</dbReference>
<dbReference type="Proteomes" id="UP000720189">
    <property type="component" value="Unassembled WGS sequence"/>
</dbReference>
<evidence type="ECO:0000256" key="4">
    <source>
        <dbReference type="ARBA" id="ARBA00022723"/>
    </source>
</evidence>
<sequence>MSDISDAFDRVHPDFVDLLIRSNLLPGEAGDGLSESNLARLIYIALELAEEDEQIFLLSRIITEDELAVERLRSPEVRNTHHRVVLDRVERRAAFRDAASDPAPERGNGEDCLICGEDAHVRAPCGCNYCLTCYREAIRVGLRSQEEFPPRCCQSFDVQAIELARAPALVHLFRQMQEEADVPIHDRLYCHDGNCAAFIPPHRNGHCLFCDTHTCRDCGERGHPGQPCREGAAEEDVWATMDENRTVNCPGCGRMIELAEACNHMTCPCGQEFCFICGREWHAHDCPPYGGFHLMVPMRDRPGRKPPQFRRRPHRTEEAAADRADAMLRIPQLRPMPGEEERVPLRIGGPQRVIRPLVLPPPQEPQEQRRRGEHHGRELNHGERNRGAYEHGRNRRRAERRAGGPAEPRRVEPLMRRYAPEMRMERQREGGRVVVDAIMPGMGRMQINEQRIERPPARDDRRPLGPHPNEMDAPQIDGPRRDMVYNVRHGFWEDLEPQTPLPLDAEDRRRNNDRLLAMNREAARLAQNPPRQQGRNREVEYNDHDYDEVFIDSDDEVYGGPGFGWDPRAHGY</sequence>
<evidence type="ECO:0000256" key="2">
    <source>
        <dbReference type="ARBA" id="ARBA00012251"/>
    </source>
</evidence>
<keyword evidence="6" id="KW-0863">Zinc-finger</keyword>
<dbReference type="PANTHER" id="PTHR11685">
    <property type="entry name" value="RBR FAMILY RING FINGER AND IBR DOMAIN-CONTAINING"/>
    <property type="match status" value="1"/>
</dbReference>
<feature type="region of interest" description="Disordered" evidence="9">
    <location>
        <begin position="450"/>
        <end position="480"/>
    </location>
</feature>
<evidence type="ECO:0000256" key="8">
    <source>
        <dbReference type="ARBA" id="ARBA00022833"/>
    </source>
</evidence>
<dbReference type="Gene3D" id="1.20.120.1750">
    <property type="match status" value="1"/>
</dbReference>
<keyword evidence="3" id="KW-0808">Transferase</keyword>
<dbReference type="SMART" id="SM00647">
    <property type="entry name" value="IBR"/>
    <property type="match status" value="2"/>
</dbReference>
<keyword evidence="7" id="KW-0833">Ubl conjugation pathway</keyword>
<dbReference type="GeneID" id="70227009"/>
<dbReference type="AlphaFoldDB" id="A0A9P9HPK7"/>
<proteinExistence type="predicted"/>
<accession>A0A9P9HPK7</accession>
<comment type="caution">
    <text evidence="11">The sequence shown here is derived from an EMBL/GenBank/DDBJ whole genome shotgun (WGS) entry which is preliminary data.</text>
</comment>
<reference evidence="11" key="1">
    <citation type="journal article" date="2021" name="Nat. Commun.">
        <title>Genetic determinants of endophytism in the Arabidopsis root mycobiome.</title>
        <authorList>
            <person name="Mesny F."/>
            <person name="Miyauchi S."/>
            <person name="Thiergart T."/>
            <person name="Pickel B."/>
            <person name="Atanasova L."/>
            <person name="Karlsson M."/>
            <person name="Huettel B."/>
            <person name="Barry K.W."/>
            <person name="Haridas S."/>
            <person name="Chen C."/>
            <person name="Bauer D."/>
            <person name="Andreopoulos W."/>
            <person name="Pangilinan J."/>
            <person name="LaButti K."/>
            <person name="Riley R."/>
            <person name="Lipzen A."/>
            <person name="Clum A."/>
            <person name="Drula E."/>
            <person name="Henrissat B."/>
            <person name="Kohler A."/>
            <person name="Grigoriev I.V."/>
            <person name="Martin F.M."/>
            <person name="Hacquard S."/>
        </authorList>
    </citation>
    <scope>NUCLEOTIDE SEQUENCE</scope>
    <source>
        <strain evidence="11">MPI-CAGE-AT-0023</strain>
    </source>
</reference>
<protein>
    <recommendedName>
        <fullName evidence="2">RBR-type E3 ubiquitin transferase</fullName>
        <ecNumber evidence="2">2.3.2.31</ecNumber>
    </recommendedName>
</protein>
<dbReference type="InterPro" id="IPR031127">
    <property type="entry name" value="E3_UB_ligase_RBR"/>
</dbReference>
<feature type="domain" description="RING-type" evidence="10">
    <location>
        <begin position="108"/>
        <end position="296"/>
    </location>
</feature>
<evidence type="ECO:0000256" key="1">
    <source>
        <dbReference type="ARBA" id="ARBA00001798"/>
    </source>
</evidence>
<organism evidence="11 12">
    <name type="scientific">Fusarium redolens</name>
    <dbReference type="NCBI Taxonomy" id="48865"/>
    <lineage>
        <taxon>Eukaryota</taxon>
        <taxon>Fungi</taxon>
        <taxon>Dikarya</taxon>
        <taxon>Ascomycota</taxon>
        <taxon>Pezizomycotina</taxon>
        <taxon>Sordariomycetes</taxon>
        <taxon>Hypocreomycetidae</taxon>
        <taxon>Hypocreales</taxon>
        <taxon>Nectriaceae</taxon>
        <taxon>Fusarium</taxon>
        <taxon>Fusarium redolens species complex</taxon>
    </lineage>
</organism>
<feature type="region of interest" description="Disordered" evidence="9">
    <location>
        <begin position="335"/>
        <end position="414"/>
    </location>
</feature>
<evidence type="ECO:0000256" key="9">
    <source>
        <dbReference type="SAM" id="MobiDB-lite"/>
    </source>
</evidence>
<dbReference type="PROSITE" id="PS51873">
    <property type="entry name" value="TRIAD"/>
    <property type="match status" value="1"/>
</dbReference>
<comment type="catalytic activity">
    <reaction evidence="1">
        <text>[E2 ubiquitin-conjugating enzyme]-S-ubiquitinyl-L-cysteine + [acceptor protein]-L-lysine = [E2 ubiquitin-conjugating enzyme]-L-cysteine + [acceptor protein]-N(6)-ubiquitinyl-L-lysine.</text>
        <dbReference type="EC" id="2.3.2.31"/>
    </reaction>
</comment>
<evidence type="ECO:0000256" key="7">
    <source>
        <dbReference type="ARBA" id="ARBA00022786"/>
    </source>
</evidence>
<dbReference type="InterPro" id="IPR044066">
    <property type="entry name" value="TRIAD_supradom"/>
</dbReference>
<dbReference type="SUPFAM" id="SSF57850">
    <property type="entry name" value="RING/U-box"/>
    <property type="match status" value="1"/>
</dbReference>
<dbReference type="OrthoDB" id="10009520at2759"/>
<dbReference type="Pfam" id="PF01485">
    <property type="entry name" value="IBR"/>
    <property type="match status" value="1"/>
</dbReference>
<keyword evidence="4" id="KW-0479">Metal-binding</keyword>
<dbReference type="InterPro" id="IPR002867">
    <property type="entry name" value="IBR_dom"/>
</dbReference>
<evidence type="ECO:0000256" key="3">
    <source>
        <dbReference type="ARBA" id="ARBA00022679"/>
    </source>
</evidence>
<name>A0A9P9HPK7_FUSRE</name>
<dbReference type="CDD" id="cd22584">
    <property type="entry name" value="Rcat_RBR_unk"/>
    <property type="match status" value="1"/>
</dbReference>
<evidence type="ECO:0000256" key="6">
    <source>
        <dbReference type="ARBA" id="ARBA00022771"/>
    </source>
</evidence>
<evidence type="ECO:0000256" key="5">
    <source>
        <dbReference type="ARBA" id="ARBA00022737"/>
    </source>
</evidence>
<evidence type="ECO:0000313" key="11">
    <source>
        <dbReference type="EMBL" id="KAH7260991.1"/>
    </source>
</evidence>
<dbReference type="GO" id="GO:0016567">
    <property type="term" value="P:protein ubiquitination"/>
    <property type="evidence" value="ECO:0007669"/>
    <property type="project" value="InterPro"/>
</dbReference>
<gene>
    <name evidence="11" type="ORF">BKA55DRAFT_637332</name>
</gene>
<dbReference type="GO" id="GO:0008270">
    <property type="term" value="F:zinc ion binding"/>
    <property type="evidence" value="ECO:0007669"/>
    <property type="project" value="UniProtKB-KW"/>
</dbReference>
<feature type="compositionally biased region" description="Basic and acidic residues" evidence="9">
    <location>
        <begin position="450"/>
        <end position="463"/>
    </location>
</feature>
<dbReference type="EC" id="2.3.2.31" evidence="2"/>
<keyword evidence="5" id="KW-0677">Repeat</keyword>